<comment type="caution">
    <text evidence="4">The sequence shown here is derived from an EMBL/GenBank/DDBJ whole genome shotgun (WGS) entry which is preliminary data.</text>
</comment>
<dbReference type="InterPro" id="IPR016040">
    <property type="entry name" value="NAD(P)-bd_dom"/>
</dbReference>
<dbReference type="InterPro" id="IPR036291">
    <property type="entry name" value="NAD(P)-bd_dom_sf"/>
</dbReference>
<reference evidence="4 5" key="1">
    <citation type="submission" date="2013-10" db="EMBL/GenBank/DDBJ databases">
        <title>Draft genomes and the virulence plasmids of Sd1617 vaccine constructs: WRSd3 and WRSd5.</title>
        <authorList>
            <person name="Aksomboon Vongsawan A."/>
            <person name="Venkatesan M.M."/>
            <person name="Vaisvil B."/>
            <person name="Emel G."/>
            <person name="Kepatral V."/>
            <person name="Sethabutr O."/>
            <person name="Serichantalergs O."/>
            <person name="Mason C."/>
        </authorList>
    </citation>
    <scope>NUCLEOTIDE SEQUENCE [LARGE SCALE GENOMIC DNA]</scope>
    <source>
        <strain evidence="4 5">WRSd3</strain>
    </source>
</reference>
<dbReference type="Gene3D" id="3.40.50.720">
    <property type="entry name" value="NAD(P)-binding Rossmann-like Domain"/>
    <property type="match status" value="1"/>
</dbReference>
<dbReference type="PATRIC" id="fig|1401327.3.peg.1771"/>
<dbReference type="Pfam" id="PF11066">
    <property type="entry name" value="DUF2867"/>
    <property type="match status" value="1"/>
</dbReference>
<name>A0A090NHQ1_SHIDY</name>
<proteinExistence type="predicted"/>
<dbReference type="EMBL" id="AXUT01000143">
    <property type="protein sequence ID" value="ESU79760.1"/>
    <property type="molecule type" value="Genomic_DNA"/>
</dbReference>
<evidence type="ECO:0000256" key="1">
    <source>
        <dbReference type="SAM" id="MobiDB-lite"/>
    </source>
</evidence>
<protein>
    <submittedName>
        <fullName evidence="4">Nucleoside-diphosphate-sugar epimerase</fullName>
    </submittedName>
</protein>
<organism evidence="4 5">
    <name type="scientific">Shigella dysenteriae WRSd3</name>
    <dbReference type="NCBI Taxonomy" id="1401327"/>
    <lineage>
        <taxon>Bacteria</taxon>
        <taxon>Pseudomonadati</taxon>
        <taxon>Pseudomonadota</taxon>
        <taxon>Gammaproteobacteria</taxon>
        <taxon>Enterobacterales</taxon>
        <taxon>Enterobacteriaceae</taxon>
        <taxon>Shigella</taxon>
    </lineage>
</organism>
<evidence type="ECO:0000256" key="2">
    <source>
        <dbReference type="SAM" id="Phobius"/>
    </source>
</evidence>
<keyword evidence="2" id="KW-1133">Transmembrane helix</keyword>
<dbReference type="PANTHER" id="PTHR12126:SF11">
    <property type="entry name" value="NADH DEHYDROGENASE [UBIQUINONE] 1 ALPHA SUBCOMPLEX SUBUNIT 9, MITOCHONDRIAL"/>
    <property type="match status" value="1"/>
</dbReference>
<dbReference type="AlphaFoldDB" id="A0A090NHQ1"/>
<accession>A0A090NHQ1</accession>
<dbReference type="CDD" id="cd05245">
    <property type="entry name" value="SDR_a2"/>
    <property type="match status" value="1"/>
</dbReference>
<dbReference type="InterPro" id="IPR021295">
    <property type="entry name" value="DUF2867"/>
</dbReference>
<dbReference type="Pfam" id="PF13460">
    <property type="entry name" value="NAD_binding_10"/>
    <property type="match status" value="1"/>
</dbReference>
<evidence type="ECO:0000313" key="4">
    <source>
        <dbReference type="EMBL" id="ESU79760.1"/>
    </source>
</evidence>
<evidence type="ECO:0000313" key="5">
    <source>
        <dbReference type="Proteomes" id="UP000017944"/>
    </source>
</evidence>
<gene>
    <name evidence="4" type="ORF">WRSd3_01908</name>
</gene>
<evidence type="ECO:0000259" key="3">
    <source>
        <dbReference type="Pfam" id="PF13460"/>
    </source>
</evidence>
<feature type="region of interest" description="Disordered" evidence="1">
    <location>
        <begin position="1"/>
        <end position="20"/>
    </location>
</feature>
<sequence>MTSRANSWRKSPPTGAHSWRVKERDVPQRILVLGASGYIGQHLVRTLSQQGHQILAAARHVDRLAKLQLANVSCHKVDLSWPDNLPALLQDIDTVYFLVHSMGESGDFIAQERQVALNVRDALREVPVKQLIFLSSLQAPPHEQSDHLRARQATADILREANVPVTELRAGIIVGAGSAAFEVMRDMVYNLPVLTPPRWVRSRTTPIALENLLHYLVALLDHPASEHRIFEAAGPEVLSYQQQFEHFMAVSGKRRWLIPIPLPTRWISVWFLNVITSVPPTTARALIQGLKHDLLADDSALRALIPQRLIAFDDAVRSTLKEEEKLVNSSDWGYDTQAFARWRPEYGYFAKQAGFTVKTSASLAALWQVVNQIGGKERYFFGNILWQTRALMDRAIGHKLAKGRPEREYLQTGDAVDSWKVIVVEPEKQLTLLFGMKAPGLGRLCFTLEDKGDYRTIDVRAFWHPHGMPGLFYWVLMIPAHLFIFRGMAKQIARLAEQSTD</sequence>
<dbReference type="GO" id="GO:0044877">
    <property type="term" value="F:protein-containing complex binding"/>
    <property type="evidence" value="ECO:0007669"/>
    <property type="project" value="TreeGrafter"/>
</dbReference>
<feature type="domain" description="NAD(P)-binding" evidence="3">
    <location>
        <begin position="34"/>
        <end position="173"/>
    </location>
</feature>
<dbReference type="PANTHER" id="PTHR12126">
    <property type="entry name" value="NADH-UBIQUINONE OXIDOREDUCTASE 39 KDA SUBUNIT-RELATED"/>
    <property type="match status" value="1"/>
</dbReference>
<dbReference type="SUPFAM" id="SSF55961">
    <property type="entry name" value="Bet v1-like"/>
    <property type="match status" value="1"/>
</dbReference>
<keyword evidence="2" id="KW-0472">Membrane</keyword>
<dbReference type="InterPro" id="IPR051207">
    <property type="entry name" value="ComplexI_NDUFA9_subunit"/>
</dbReference>
<feature type="transmembrane region" description="Helical" evidence="2">
    <location>
        <begin position="471"/>
        <end position="489"/>
    </location>
</feature>
<dbReference type="Proteomes" id="UP000017944">
    <property type="component" value="Unassembled WGS sequence"/>
</dbReference>
<dbReference type="SUPFAM" id="SSF51735">
    <property type="entry name" value="NAD(P)-binding Rossmann-fold domains"/>
    <property type="match status" value="1"/>
</dbReference>
<keyword evidence="2" id="KW-0812">Transmembrane</keyword>
<dbReference type="FunFam" id="3.40.50.720:FF:000265">
    <property type="entry name" value="NAD dependent epimerase/dehydratase family protein"/>
    <property type="match status" value="1"/>
</dbReference>